<feature type="compositionally biased region" description="Acidic residues" evidence="1">
    <location>
        <begin position="14"/>
        <end position="23"/>
    </location>
</feature>
<evidence type="ECO:0000313" key="3">
    <source>
        <dbReference type="Proteomes" id="UP000054279"/>
    </source>
</evidence>
<dbReference type="EMBL" id="KN837218">
    <property type="protein sequence ID" value="KIJ33077.1"/>
    <property type="molecule type" value="Genomic_DNA"/>
</dbReference>
<protein>
    <submittedName>
        <fullName evidence="2">Uncharacterized protein</fullName>
    </submittedName>
</protein>
<keyword evidence="3" id="KW-1185">Reference proteome</keyword>
<feature type="compositionally biased region" description="Basic and acidic residues" evidence="1">
    <location>
        <begin position="1"/>
        <end position="13"/>
    </location>
</feature>
<dbReference type="OrthoDB" id="3239511at2759"/>
<evidence type="ECO:0000256" key="1">
    <source>
        <dbReference type="SAM" id="MobiDB-lite"/>
    </source>
</evidence>
<reference evidence="2 3" key="1">
    <citation type="submission" date="2014-06" db="EMBL/GenBank/DDBJ databases">
        <title>Evolutionary Origins and Diversification of the Mycorrhizal Mutualists.</title>
        <authorList>
            <consortium name="DOE Joint Genome Institute"/>
            <consortium name="Mycorrhizal Genomics Consortium"/>
            <person name="Kohler A."/>
            <person name="Kuo A."/>
            <person name="Nagy L.G."/>
            <person name="Floudas D."/>
            <person name="Copeland A."/>
            <person name="Barry K.W."/>
            <person name="Cichocki N."/>
            <person name="Veneault-Fourrey C."/>
            <person name="LaButti K."/>
            <person name="Lindquist E.A."/>
            <person name="Lipzen A."/>
            <person name="Lundell T."/>
            <person name="Morin E."/>
            <person name="Murat C."/>
            <person name="Riley R."/>
            <person name="Ohm R."/>
            <person name="Sun H."/>
            <person name="Tunlid A."/>
            <person name="Henrissat B."/>
            <person name="Grigoriev I.V."/>
            <person name="Hibbett D.S."/>
            <person name="Martin F."/>
        </authorList>
    </citation>
    <scope>NUCLEOTIDE SEQUENCE [LARGE SCALE GENOMIC DNA]</scope>
    <source>
        <strain evidence="2 3">SS14</strain>
    </source>
</reference>
<proteinExistence type="predicted"/>
<dbReference type="Proteomes" id="UP000054279">
    <property type="component" value="Unassembled WGS sequence"/>
</dbReference>
<organism evidence="2 3">
    <name type="scientific">Sphaerobolus stellatus (strain SS14)</name>
    <dbReference type="NCBI Taxonomy" id="990650"/>
    <lineage>
        <taxon>Eukaryota</taxon>
        <taxon>Fungi</taxon>
        <taxon>Dikarya</taxon>
        <taxon>Basidiomycota</taxon>
        <taxon>Agaricomycotina</taxon>
        <taxon>Agaricomycetes</taxon>
        <taxon>Phallomycetidae</taxon>
        <taxon>Geastrales</taxon>
        <taxon>Sphaerobolaceae</taxon>
        <taxon>Sphaerobolus</taxon>
    </lineage>
</organism>
<gene>
    <name evidence="2" type="ORF">M422DRAFT_265110</name>
</gene>
<dbReference type="AlphaFoldDB" id="A0A0C9UUY1"/>
<name>A0A0C9UUY1_SPHS4</name>
<dbReference type="HOGENOM" id="CLU_2251789_0_0_1"/>
<evidence type="ECO:0000313" key="2">
    <source>
        <dbReference type="EMBL" id="KIJ33077.1"/>
    </source>
</evidence>
<sequence length="110" mass="12797">MAVEHYDRAKEVLTEEETENDGEEAPIAVVEGDHWKLGSPLPRISAREWETAELEAGNSAFRQFESNLTKFLNDYLPADDRPMQPILLKRYQCLYLRYRSLETGKSTRTY</sequence>
<feature type="region of interest" description="Disordered" evidence="1">
    <location>
        <begin position="1"/>
        <end position="23"/>
    </location>
</feature>
<accession>A0A0C9UUY1</accession>